<evidence type="ECO:0000313" key="1">
    <source>
        <dbReference type="EMBL" id="KIL51195.1"/>
    </source>
</evidence>
<protein>
    <submittedName>
        <fullName evidence="1">Uncharacterized protein</fullName>
    </submittedName>
</protein>
<reference evidence="1 2" key="1">
    <citation type="submission" date="2015-01" db="EMBL/GenBank/DDBJ databases">
        <title>Jeotgalibacillus campisalis genome sequencing.</title>
        <authorList>
            <person name="Goh K.M."/>
            <person name="Chan K.-G."/>
            <person name="Yaakop A.S."/>
            <person name="Ee R."/>
            <person name="Gan H.M."/>
            <person name="Chan C.S."/>
        </authorList>
    </citation>
    <scope>NUCLEOTIDE SEQUENCE [LARGE SCALE GENOMIC DNA]</scope>
    <source>
        <strain evidence="1 2">SF-57</strain>
    </source>
</reference>
<dbReference type="EMBL" id="JXRR01000008">
    <property type="protein sequence ID" value="KIL51195.1"/>
    <property type="molecule type" value="Genomic_DNA"/>
</dbReference>
<gene>
    <name evidence="1" type="ORF">KR50_10760</name>
</gene>
<proteinExistence type="predicted"/>
<dbReference type="PATRIC" id="fig|220754.4.peg.1095"/>
<dbReference type="Proteomes" id="UP000031972">
    <property type="component" value="Unassembled WGS sequence"/>
</dbReference>
<dbReference type="AlphaFoldDB" id="A0A0C2RLR4"/>
<evidence type="ECO:0000313" key="2">
    <source>
        <dbReference type="Proteomes" id="UP000031972"/>
    </source>
</evidence>
<sequence>MMGNKKFVRKSERIFFLAGNHTAIYDEFRSGRVAGLI</sequence>
<keyword evidence="2" id="KW-1185">Reference proteome</keyword>
<accession>A0A0C2RLR4</accession>
<organism evidence="1 2">
    <name type="scientific">Jeotgalibacillus campisalis</name>
    <dbReference type="NCBI Taxonomy" id="220754"/>
    <lineage>
        <taxon>Bacteria</taxon>
        <taxon>Bacillati</taxon>
        <taxon>Bacillota</taxon>
        <taxon>Bacilli</taxon>
        <taxon>Bacillales</taxon>
        <taxon>Caryophanaceae</taxon>
        <taxon>Jeotgalibacillus</taxon>
    </lineage>
</organism>
<name>A0A0C2RLR4_9BACL</name>
<comment type="caution">
    <text evidence="1">The sequence shown here is derived from an EMBL/GenBank/DDBJ whole genome shotgun (WGS) entry which is preliminary data.</text>
</comment>